<keyword evidence="2" id="KW-0732">Signal</keyword>
<dbReference type="Proteomes" id="UP000631034">
    <property type="component" value="Unassembled WGS sequence"/>
</dbReference>
<reference evidence="3" key="1">
    <citation type="submission" date="2020-10" db="EMBL/GenBank/DDBJ databases">
        <title>Genome sequence of the unusual species of purple photosynthetic bacteria, Phaeovibrio sulfidiphilus DSM 23193, type strain.</title>
        <authorList>
            <person name="Kyndt J.A."/>
            <person name="Meyer T.E."/>
        </authorList>
    </citation>
    <scope>NUCLEOTIDE SEQUENCE</scope>
    <source>
        <strain evidence="3">DSM 23193</strain>
    </source>
</reference>
<feature type="transmembrane region" description="Helical" evidence="1">
    <location>
        <begin position="222"/>
        <end position="242"/>
    </location>
</feature>
<gene>
    <name evidence="3" type="ORF">IHV25_09100</name>
</gene>
<sequence length="252" mass="26116">MFNRPSQASAFNTLALRVAAILFTVMLVPSAANAAVVGGTTINLGALKGTGTVNEATQVGTFNSTFSAKLNFSGSEDLSIVSSARGAFGTPSGRGYGMGISAGSPSVAFTNNYTFSLERASNLSMNVFNGYEAVRRGLLAPGFQGLYNNTFQVTLTGDNGFSQTRDVTAASWAAVWSDLAAGNYTLSISGRYGYQRISSMSGMLLQGYGGVFNISDAAPGDVPLPGALILLGTAITGAGVWGRRRTRKTRAA</sequence>
<keyword evidence="4" id="KW-1185">Reference proteome</keyword>
<evidence type="ECO:0008006" key="5">
    <source>
        <dbReference type="Google" id="ProtNLM"/>
    </source>
</evidence>
<feature type="chain" id="PRO_5035221020" description="PEP-CTERM protein-sorting domain-containing protein" evidence="2">
    <location>
        <begin position="35"/>
        <end position="252"/>
    </location>
</feature>
<dbReference type="RefSeq" id="WP_192534813.1">
    <property type="nucleotide sequence ID" value="NZ_JACZHT010000007.1"/>
</dbReference>
<name>A0A8J7CQ34_9PROT</name>
<dbReference type="AlphaFoldDB" id="A0A8J7CQ34"/>
<evidence type="ECO:0000256" key="1">
    <source>
        <dbReference type="SAM" id="Phobius"/>
    </source>
</evidence>
<comment type="caution">
    <text evidence="3">The sequence shown here is derived from an EMBL/GenBank/DDBJ whole genome shotgun (WGS) entry which is preliminary data.</text>
</comment>
<organism evidence="3 4">
    <name type="scientific">Phaeovibrio sulfidiphilus</name>
    <dbReference type="NCBI Taxonomy" id="1220600"/>
    <lineage>
        <taxon>Bacteria</taxon>
        <taxon>Pseudomonadati</taxon>
        <taxon>Pseudomonadota</taxon>
        <taxon>Alphaproteobacteria</taxon>
        <taxon>Rhodospirillales</taxon>
        <taxon>Rhodospirillaceae</taxon>
        <taxon>Phaeovibrio</taxon>
    </lineage>
</organism>
<accession>A0A8J7CQ34</accession>
<evidence type="ECO:0000256" key="2">
    <source>
        <dbReference type="SAM" id="SignalP"/>
    </source>
</evidence>
<evidence type="ECO:0000313" key="4">
    <source>
        <dbReference type="Proteomes" id="UP000631034"/>
    </source>
</evidence>
<keyword evidence="1" id="KW-0472">Membrane</keyword>
<dbReference type="EMBL" id="JACZHT010000007">
    <property type="protein sequence ID" value="MBE1237802.1"/>
    <property type="molecule type" value="Genomic_DNA"/>
</dbReference>
<proteinExistence type="predicted"/>
<keyword evidence="1" id="KW-1133">Transmembrane helix</keyword>
<keyword evidence="1" id="KW-0812">Transmembrane</keyword>
<protein>
    <recommendedName>
        <fullName evidence="5">PEP-CTERM protein-sorting domain-containing protein</fullName>
    </recommendedName>
</protein>
<feature type="signal peptide" evidence="2">
    <location>
        <begin position="1"/>
        <end position="34"/>
    </location>
</feature>
<evidence type="ECO:0000313" key="3">
    <source>
        <dbReference type="EMBL" id="MBE1237802.1"/>
    </source>
</evidence>